<dbReference type="AlphaFoldDB" id="A0A392PBP4"/>
<keyword evidence="3" id="KW-0813">Transport</keyword>
<evidence type="ECO:0000256" key="6">
    <source>
        <dbReference type="ARBA" id="ARBA00023065"/>
    </source>
</evidence>
<dbReference type="GO" id="GO:0016020">
    <property type="term" value="C:membrane"/>
    <property type="evidence" value="ECO:0007669"/>
    <property type="project" value="UniProtKB-SubCell"/>
</dbReference>
<sequence>AGEQWEPVIVGASLFLLGSAATFSRFIPTIKARFDYGALIFILTFSLVSVSGYRVDELFTLANQRISTIIIGTSLCIIVSTTIRPVWAGQELYVLVTGNLDKLADSLEG</sequence>
<dbReference type="GO" id="GO:0015743">
    <property type="term" value="P:malate transport"/>
    <property type="evidence" value="ECO:0007669"/>
    <property type="project" value="InterPro"/>
</dbReference>
<keyword evidence="7 9" id="KW-0472">Membrane</keyword>
<keyword evidence="6" id="KW-0406">Ion transport</keyword>
<evidence type="ECO:0000256" key="3">
    <source>
        <dbReference type="ARBA" id="ARBA00022448"/>
    </source>
</evidence>
<dbReference type="InterPro" id="IPR020966">
    <property type="entry name" value="ALMT"/>
</dbReference>
<evidence type="ECO:0000256" key="5">
    <source>
        <dbReference type="ARBA" id="ARBA00022989"/>
    </source>
</evidence>
<comment type="similarity">
    <text evidence="2">Belongs to the aromatic acid exporter (TC 2.A.85) family.</text>
</comment>
<organism evidence="10 11">
    <name type="scientific">Trifolium medium</name>
    <dbReference type="NCBI Taxonomy" id="97028"/>
    <lineage>
        <taxon>Eukaryota</taxon>
        <taxon>Viridiplantae</taxon>
        <taxon>Streptophyta</taxon>
        <taxon>Embryophyta</taxon>
        <taxon>Tracheophyta</taxon>
        <taxon>Spermatophyta</taxon>
        <taxon>Magnoliopsida</taxon>
        <taxon>eudicotyledons</taxon>
        <taxon>Gunneridae</taxon>
        <taxon>Pentapetalae</taxon>
        <taxon>rosids</taxon>
        <taxon>fabids</taxon>
        <taxon>Fabales</taxon>
        <taxon>Fabaceae</taxon>
        <taxon>Papilionoideae</taxon>
        <taxon>50 kb inversion clade</taxon>
        <taxon>NPAAA clade</taxon>
        <taxon>Hologalegina</taxon>
        <taxon>IRL clade</taxon>
        <taxon>Trifolieae</taxon>
        <taxon>Trifolium</taxon>
    </lineage>
</organism>
<comment type="subcellular location">
    <subcellularLocation>
        <location evidence="1">Membrane</location>
        <topology evidence="1">Multi-pass membrane protein</topology>
    </subcellularLocation>
</comment>
<accession>A0A392PBP4</accession>
<feature type="non-terminal residue" evidence="10">
    <location>
        <position position="1"/>
    </location>
</feature>
<feature type="transmembrane region" description="Helical" evidence="9">
    <location>
        <begin position="6"/>
        <end position="27"/>
    </location>
</feature>
<dbReference type="EMBL" id="LXQA010071649">
    <property type="protein sequence ID" value="MCI09182.1"/>
    <property type="molecule type" value="Genomic_DNA"/>
</dbReference>
<dbReference type="Proteomes" id="UP000265520">
    <property type="component" value="Unassembled WGS sequence"/>
</dbReference>
<keyword evidence="5 9" id="KW-1133">Transmembrane helix</keyword>
<protein>
    <submittedName>
        <fullName evidence="10">Aluminum-activated malate transporter 10-like</fullName>
    </submittedName>
</protein>
<evidence type="ECO:0000256" key="8">
    <source>
        <dbReference type="ARBA" id="ARBA00023303"/>
    </source>
</evidence>
<evidence type="ECO:0000256" key="2">
    <source>
        <dbReference type="ARBA" id="ARBA00007079"/>
    </source>
</evidence>
<proteinExistence type="inferred from homology"/>
<evidence type="ECO:0000313" key="11">
    <source>
        <dbReference type="Proteomes" id="UP000265520"/>
    </source>
</evidence>
<keyword evidence="4 9" id="KW-0812">Transmembrane</keyword>
<evidence type="ECO:0000313" key="10">
    <source>
        <dbReference type="EMBL" id="MCI09182.1"/>
    </source>
</evidence>
<feature type="transmembrane region" description="Helical" evidence="9">
    <location>
        <begin position="34"/>
        <end position="53"/>
    </location>
</feature>
<reference evidence="10 11" key="1">
    <citation type="journal article" date="2018" name="Front. Plant Sci.">
        <title>Red Clover (Trifolium pratense) and Zigzag Clover (T. medium) - A Picture of Genomic Similarities and Differences.</title>
        <authorList>
            <person name="Dluhosova J."/>
            <person name="Istvanek J."/>
            <person name="Nedelnik J."/>
            <person name="Repkova J."/>
        </authorList>
    </citation>
    <scope>NUCLEOTIDE SEQUENCE [LARGE SCALE GENOMIC DNA]</scope>
    <source>
        <strain evidence="11">cv. 10/8</strain>
        <tissue evidence="10">Leaf</tissue>
    </source>
</reference>
<dbReference type="Pfam" id="PF11744">
    <property type="entry name" value="ALMT"/>
    <property type="match status" value="1"/>
</dbReference>
<dbReference type="PANTHER" id="PTHR31086">
    <property type="entry name" value="ALUMINUM-ACTIVATED MALATE TRANSPORTER 10"/>
    <property type="match status" value="1"/>
</dbReference>
<evidence type="ECO:0000256" key="4">
    <source>
        <dbReference type="ARBA" id="ARBA00022692"/>
    </source>
</evidence>
<evidence type="ECO:0000256" key="1">
    <source>
        <dbReference type="ARBA" id="ARBA00004141"/>
    </source>
</evidence>
<feature type="transmembrane region" description="Helical" evidence="9">
    <location>
        <begin position="65"/>
        <end position="83"/>
    </location>
</feature>
<keyword evidence="8" id="KW-0407">Ion channel</keyword>
<evidence type="ECO:0000256" key="7">
    <source>
        <dbReference type="ARBA" id="ARBA00023136"/>
    </source>
</evidence>
<name>A0A392PBP4_9FABA</name>
<dbReference type="GO" id="GO:0034220">
    <property type="term" value="P:monoatomic ion transmembrane transport"/>
    <property type="evidence" value="ECO:0007669"/>
    <property type="project" value="UniProtKB-KW"/>
</dbReference>
<keyword evidence="11" id="KW-1185">Reference proteome</keyword>
<evidence type="ECO:0000256" key="9">
    <source>
        <dbReference type="SAM" id="Phobius"/>
    </source>
</evidence>
<comment type="caution">
    <text evidence="10">The sequence shown here is derived from an EMBL/GenBank/DDBJ whole genome shotgun (WGS) entry which is preliminary data.</text>
</comment>